<evidence type="ECO:0000313" key="9">
    <source>
        <dbReference type="Proteomes" id="UP000501726"/>
    </source>
</evidence>
<dbReference type="AlphaFoldDB" id="A0A6F8PUZ3"/>
<evidence type="ECO:0000256" key="1">
    <source>
        <dbReference type="ARBA" id="ARBA00004141"/>
    </source>
</evidence>
<feature type="transmembrane region" description="Helical" evidence="6">
    <location>
        <begin position="64"/>
        <end position="85"/>
    </location>
</feature>
<evidence type="ECO:0000256" key="2">
    <source>
        <dbReference type="ARBA" id="ARBA00007362"/>
    </source>
</evidence>
<feature type="domain" description="EamA" evidence="7">
    <location>
        <begin position="6"/>
        <end position="136"/>
    </location>
</feature>
<proteinExistence type="inferred from homology"/>
<keyword evidence="4 6" id="KW-1133">Transmembrane helix</keyword>
<dbReference type="EMBL" id="AP021889">
    <property type="protein sequence ID" value="BBP45945.1"/>
    <property type="molecule type" value="Genomic_DNA"/>
</dbReference>
<evidence type="ECO:0000256" key="5">
    <source>
        <dbReference type="ARBA" id="ARBA00023136"/>
    </source>
</evidence>
<dbReference type="InterPro" id="IPR000620">
    <property type="entry name" value="EamA_dom"/>
</dbReference>
<dbReference type="PANTHER" id="PTHR32322">
    <property type="entry name" value="INNER MEMBRANE TRANSPORTER"/>
    <property type="match status" value="1"/>
</dbReference>
<feature type="transmembrane region" description="Helical" evidence="6">
    <location>
        <begin position="176"/>
        <end position="196"/>
    </location>
</feature>
<feature type="transmembrane region" description="Helical" evidence="6">
    <location>
        <begin position="91"/>
        <end position="112"/>
    </location>
</feature>
<evidence type="ECO:0000256" key="6">
    <source>
        <dbReference type="SAM" id="Phobius"/>
    </source>
</evidence>
<feature type="transmembrane region" description="Helical" evidence="6">
    <location>
        <begin position="216"/>
        <end position="237"/>
    </location>
</feature>
<evidence type="ECO:0000256" key="3">
    <source>
        <dbReference type="ARBA" id="ARBA00022692"/>
    </source>
</evidence>
<gene>
    <name evidence="8" type="primary">pagO</name>
    <name evidence="8" type="ORF">THMIRHAS_13180</name>
</gene>
<feature type="transmembrane region" description="Helical" evidence="6">
    <location>
        <begin position="149"/>
        <end position="169"/>
    </location>
</feature>
<dbReference type="PANTHER" id="PTHR32322:SF2">
    <property type="entry name" value="EAMA DOMAIN-CONTAINING PROTEIN"/>
    <property type="match status" value="1"/>
</dbReference>
<feature type="transmembrane region" description="Helical" evidence="6">
    <location>
        <begin position="5"/>
        <end position="23"/>
    </location>
</feature>
<dbReference type="InterPro" id="IPR050638">
    <property type="entry name" value="AA-Vitamin_Transporters"/>
</dbReference>
<dbReference type="KEGG" id="tse:THMIRHAS_13180"/>
<feature type="transmembrane region" description="Helical" evidence="6">
    <location>
        <begin position="29"/>
        <end position="52"/>
    </location>
</feature>
<feature type="transmembrane region" description="Helical" evidence="6">
    <location>
        <begin position="119"/>
        <end position="137"/>
    </location>
</feature>
<evidence type="ECO:0000256" key="4">
    <source>
        <dbReference type="ARBA" id="ARBA00022989"/>
    </source>
</evidence>
<comment type="subcellular location">
    <subcellularLocation>
        <location evidence="1">Membrane</location>
        <topology evidence="1">Multi-pass membrane protein</topology>
    </subcellularLocation>
</comment>
<keyword evidence="5 6" id="KW-0472">Membrane</keyword>
<keyword evidence="9" id="KW-1185">Reference proteome</keyword>
<dbReference type="GO" id="GO:0016020">
    <property type="term" value="C:membrane"/>
    <property type="evidence" value="ECO:0007669"/>
    <property type="project" value="UniProtKB-SubCell"/>
</dbReference>
<dbReference type="InterPro" id="IPR037185">
    <property type="entry name" value="EmrE-like"/>
</dbReference>
<evidence type="ECO:0000259" key="7">
    <source>
        <dbReference type="Pfam" id="PF00892"/>
    </source>
</evidence>
<dbReference type="Proteomes" id="UP000501726">
    <property type="component" value="Chromosome"/>
</dbReference>
<dbReference type="RefSeq" id="WP_173272104.1">
    <property type="nucleotide sequence ID" value="NZ_AP021889.1"/>
</dbReference>
<reference evidence="9" key="1">
    <citation type="submission" date="2019-11" db="EMBL/GenBank/DDBJ databases">
        <title>Isolation and characterization of two novel species in the genus Thiomicrorhabdus.</title>
        <authorList>
            <person name="Mochizuki J."/>
            <person name="Kojima H."/>
            <person name="Fukui M."/>
        </authorList>
    </citation>
    <scope>NUCLEOTIDE SEQUENCE [LARGE SCALE GENOMIC DNA]</scope>
    <source>
        <strain evidence="9">aks77</strain>
    </source>
</reference>
<keyword evidence="3 6" id="KW-0812">Transmembrane</keyword>
<name>A0A6F8PUZ3_9GAMM</name>
<dbReference type="Pfam" id="PF00892">
    <property type="entry name" value="EamA"/>
    <property type="match status" value="2"/>
</dbReference>
<organism evidence="8 9">
    <name type="scientific">Thiosulfatimonas sediminis</name>
    <dbReference type="NCBI Taxonomy" id="2675054"/>
    <lineage>
        <taxon>Bacteria</taxon>
        <taxon>Pseudomonadati</taxon>
        <taxon>Pseudomonadota</taxon>
        <taxon>Gammaproteobacteria</taxon>
        <taxon>Thiotrichales</taxon>
        <taxon>Piscirickettsiaceae</taxon>
        <taxon>Thiosulfatimonas</taxon>
    </lineage>
</organism>
<feature type="domain" description="EamA" evidence="7">
    <location>
        <begin position="151"/>
        <end position="285"/>
    </location>
</feature>
<dbReference type="SUPFAM" id="SSF103481">
    <property type="entry name" value="Multidrug resistance efflux transporter EmrE"/>
    <property type="match status" value="2"/>
</dbReference>
<dbReference type="Gene3D" id="1.10.3730.20">
    <property type="match status" value="1"/>
</dbReference>
<comment type="similarity">
    <text evidence="2">Belongs to the EamA transporter family.</text>
</comment>
<feature type="transmembrane region" description="Helical" evidence="6">
    <location>
        <begin position="244"/>
        <end position="262"/>
    </location>
</feature>
<accession>A0A6F8PUZ3</accession>
<feature type="transmembrane region" description="Helical" evidence="6">
    <location>
        <begin position="268"/>
        <end position="286"/>
    </location>
</feature>
<evidence type="ECO:0000313" key="8">
    <source>
        <dbReference type="EMBL" id="BBP45945.1"/>
    </source>
</evidence>
<sequence length="290" mass="31757">MLIVAAYISVVLIWTTTPLAIVWGGSGDWFFAVALRTTLAALLILPFAFWFGVHKRWSFKPSVLKIYLFAALPIFGGMTAMYWAGQSLPSGWIALLFALNPIFSGVLAHYLLPNYQLNGLKILAILISLCGLVVIFAPNLSMHLATIQLLAIGAAFLSVFFHSLGSVLIKRCGTHLSSLDVVVAALLVSSATYLLLSPTQLFDVENYLRLSERAMAAIVYAAVIGSLIGFVLFFYLVRHVDAMKVALIPVITPVFAILLGHFLNDEPLGWDVWFGVTLVLAGLVLFQRQK</sequence>
<protein>
    <submittedName>
        <fullName evidence="8">Membrane protein</fullName>
    </submittedName>
</protein>